<dbReference type="RefSeq" id="WP_113034956.1">
    <property type="nucleotide sequence ID" value="NZ_QMFB01000025.1"/>
</dbReference>
<accession>A0A329M4Q3</accession>
<evidence type="ECO:0000313" key="1">
    <source>
        <dbReference type="EMBL" id="RAV14911.1"/>
    </source>
</evidence>
<dbReference type="OrthoDB" id="2641400at2"/>
<dbReference type="AlphaFoldDB" id="A0A329M4Q3"/>
<sequence>MTVVGILGSMYGIEGYNCDLELYANLITEFKPDVICGEVHPDTWNTYLSDKSKRGFWGEAEGIYYDWVFPYCEQNNVVFSPVDWFELDVWNDFDPFVKFEGTHKEKLQSQLLQWFERQKGVWNV</sequence>
<organism evidence="1 2">
    <name type="scientific">Paenibacillus contaminans</name>
    <dbReference type="NCBI Taxonomy" id="450362"/>
    <lineage>
        <taxon>Bacteria</taxon>
        <taxon>Bacillati</taxon>
        <taxon>Bacillota</taxon>
        <taxon>Bacilli</taxon>
        <taxon>Bacillales</taxon>
        <taxon>Paenibacillaceae</taxon>
        <taxon>Paenibacillus</taxon>
    </lineage>
</organism>
<comment type="caution">
    <text evidence="1">The sequence shown here is derived from an EMBL/GenBank/DDBJ whole genome shotgun (WGS) entry which is preliminary data.</text>
</comment>
<dbReference type="Proteomes" id="UP000250369">
    <property type="component" value="Unassembled WGS sequence"/>
</dbReference>
<gene>
    <name evidence="1" type="ORF">DQG23_31265</name>
</gene>
<dbReference type="EMBL" id="QMFB01000025">
    <property type="protein sequence ID" value="RAV14911.1"/>
    <property type="molecule type" value="Genomic_DNA"/>
</dbReference>
<name>A0A329M4Q3_9BACL</name>
<proteinExistence type="predicted"/>
<evidence type="ECO:0000313" key="2">
    <source>
        <dbReference type="Proteomes" id="UP000250369"/>
    </source>
</evidence>
<keyword evidence="2" id="KW-1185">Reference proteome</keyword>
<protein>
    <submittedName>
        <fullName evidence="1">Uncharacterized protein</fullName>
    </submittedName>
</protein>
<reference evidence="1 2" key="1">
    <citation type="journal article" date="2009" name="Int. J. Syst. Evol. Microbiol.">
        <title>Paenibacillus contaminans sp. nov., isolated from a contaminated laboratory plate.</title>
        <authorList>
            <person name="Chou J.H."/>
            <person name="Lee J.H."/>
            <person name="Lin M.C."/>
            <person name="Chang P.S."/>
            <person name="Arun A.B."/>
            <person name="Young C.C."/>
            <person name="Chen W.M."/>
        </authorList>
    </citation>
    <scope>NUCLEOTIDE SEQUENCE [LARGE SCALE GENOMIC DNA]</scope>
    <source>
        <strain evidence="1 2">CKOBP-6</strain>
    </source>
</reference>